<proteinExistence type="inferred from homology"/>
<evidence type="ECO:0000256" key="7">
    <source>
        <dbReference type="ARBA" id="ARBA00023053"/>
    </source>
</evidence>
<name>A0A125YI30_9STAP</name>
<dbReference type="GO" id="GO:0140114">
    <property type="term" value="P:cellular detoxification of fluoride"/>
    <property type="evidence" value="ECO:0007669"/>
    <property type="project" value="UniProtKB-UniRule"/>
</dbReference>
<reference evidence="15 16" key="1">
    <citation type="submission" date="2014-05" db="EMBL/GenBank/DDBJ databases">
        <authorList>
            <person name="Aslett A.Martin."/>
            <person name="De Silva Nishadi"/>
        </authorList>
    </citation>
    <scope>NUCLEOTIDE SEQUENCE [LARGE SCALE GENOMIC DNA]</scope>
</reference>
<evidence type="ECO:0000256" key="14">
    <source>
        <dbReference type="HAMAP-Rule" id="MF_00454"/>
    </source>
</evidence>
<feature type="transmembrane region" description="Helical" evidence="14">
    <location>
        <begin position="119"/>
        <end position="140"/>
    </location>
</feature>
<dbReference type="Proteomes" id="UP000044616">
    <property type="component" value="Unassembled WGS sequence"/>
</dbReference>
<organism evidence="15 16">
    <name type="scientific">Staphylococcus schweitzeri</name>
    <dbReference type="NCBI Taxonomy" id="1654388"/>
    <lineage>
        <taxon>Bacteria</taxon>
        <taxon>Bacillati</taxon>
        <taxon>Bacillota</taxon>
        <taxon>Bacilli</taxon>
        <taxon>Bacillales</taxon>
        <taxon>Staphylococcaceae</taxon>
        <taxon>Staphylococcus</taxon>
    </lineage>
</organism>
<dbReference type="GO" id="GO:0062054">
    <property type="term" value="F:fluoride channel activity"/>
    <property type="evidence" value="ECO:0007669"/>
    <property type="project" value="UniProtKB-UniRule"/>
</dbReference>
<evidence type="ECO:0000256" key="6">
    <source>
        <dbReference type="ARBA" id="ARBA00022989"/>
    </source>
</evidence>
<evidence type="ECO:0000256" key="13">
    <source>
        <dbReference type="ARBA" id="ARBA00049940"/>
    </source>
</evidence>
<feature type="transmembrane region" description="Helical" evidence="14">
    <location>
        <begin position="93"/>
        <end position="113"/>
    </location>
</feature>
<dbReference type="NCBIfam" id="NF010797">
    <property type="entry name" value="PRK14201.1"/>
    <property type="match status" value="1"/>
</dbReference>
<evidence type="ECO:0000256" key="12">
    <source>
        <dbReference type="ARBA" id="ARBA00035585"/>
    </source>
</evidence>
<dbReference type="NCBIfam" id="TIGR00494">
    <property type="entry name" value="crcB"/>
    <property type="match status" value="1"/>
</dbReference>
<feature type="transmembrane region" description="Helical" evidence="14">
    <location>
        <begin position="29"/>
        <end position="48"/>
    </location>
</feature>
<comment type="catalytic activity">
    <reaction evidence="12">
        <text>fluoride(in) = fluoride(out)</text>
        <dbReference type="Rhea" id="RHEA:76159"/>
        <dbReference type="ChEBI" id="CHEBI:17051"/>
    </reaction>
    <physiologicalReaction direction="left-to-right" evidence="12">
        <dbReference type="Rhea" id="RHEA:76160"/>
    </physiologicalReaction>
</comment>
<keyword evidence="3 14" id="KW-1003">Cell membrane</keyword>
<keyword evidence="9 14" id="KW-0472">Membrane</keyword>
<evidence type="ECO:0000313" key="15">
    <source>
        <dbReference type="EMBL" id="CDR28276.1"/>
    </source>
</evidence>
<dbReference type="GO" id="GO:0046872">
    <property type="term" value="F:metal ion binding"/>
    <property type="evidence" value="ECO:0007669"/>
    <property type="project" value="UniProtKB-KW"/>
</dbReference>
<comment type="similarity">
    <text evidence="11 14">Belongs to the fluoride channel Fluc/FEX (TC 1.A.43) family.</text>
</comment>
<dbReference type="HAMAP" id="MF_00454">
    <property type="entry name" value="FluC"/>
    <property type="match status" value="1"/>
</dbReference>
<dbReference type="Pfam" id="PF02537">
    <property type="entry name" value="CRCB"/>
    <property type="match status" value="1"/>
</dbReference>
<evidence type="ECO:0000256" key="4">
    <source>
        <dbReference type="ARBA" id="ARBA00022692"/>
    </source>
</evidence>
<evidence type="ECO:0000256" key="1">
    <source>
        <dbReference type="ARBA" id="ARBA00004651"/>
    </source>
</evidence>
<dbReference type="EMBL" id="CCEH01000010">
    <property type="protein sequence ID" value="CDR28276.1"/>
    <property type="molecule type" value="Genomic_DNA"/>
</dbReference>
<dbReference type="PANTHER" id="PTHR28259:SF16">
    <property type="entry name" value="FLUORIDE-SPECIFIC ION CHANNEL FLUC 2"/>
    <property type="match status" value="1"/>
</dbReference>
<protein>
    <recommendedName>
        <fullName evidence="14">Fluoride-specific ion channel FluC</fullName>
    </recommendedName>
</protein>
<evidence type="ECO:0000313" key="16">
    <source>
        <dbReference type="Proteomes" id="UP000044616"/>
    </source>
</evidence>
<keyword evidence="5 14" id="KW-0479">Metal-binding</keyword>
<sequence>MIFYNRNVVKTSFLIKDKTLSFEVNQLQYVYIFIGGALGALLRYLISFLNVSGSFPAGTFVTNLLGAFVMGFLTTFSISFFKNRPILKKAITTGFLGAFTTFSTFQIELVHMFDHQQFVTLLLYAVTSYVLGILLCHCGMKAGGAIS</sequence>
<keyword evidence="4 14" id="KW-0812">Transmembrane</keyword>
<evidence type="ECO:0000256" key="5">
    <source>
        <dbReference type="ARBA" id="ARBA00022723"/>
    </source>
</evidence>
<comment type="function">
    <text evidence="13 14">Fluoride-specific ion channel. Important for reducing fluoride concentration in the cell, thus reducing its toxicity.</text>
</comment>
<dbReference type="GO" id="GO:0005886">
    <property type="term" value="C:plasma membrane"/>
    <property type="evidence" value="ECO:0007669"/>
    <property type="project" value="UniProtKB-SubCell"/>
</dbReference>
<feature type="binding site" evidence="14">
    <location>
        <position position="97"/>
    </location>
    <ligand>
        <name>Na(+)</name>
        <dbReference type="ChEBI" id="CHEBI:29101"/>
        <note>structural</note>
    </ligand>
</feature>
<evidence type="ECO:0000256" key="3">
    <source>
        <dbReference type="ARBA" id="ARBA00022475"/>
    </source>
</evidence>
<evidence type="ECO:0000256" key="10">
    <source>
        <dbReference type="ARBA" id="ARBA00023303"/>
    </source>
</evidence>
<evidence type="ECO:0000256" key="9">
    <source>
        <dbReference type="ARBA" id="ARBA00023136"/>
    </source>
</evidence>
<dbReference type="AlphaFoldDB" id="A0A125YI30"/>
<keyword evidence="8 14" id="KW-0406">Ion transport</keyword>
<keyword evidence="2 14" id="KW-0813">Transport</keyword>
<keyword evidence="6 14" id="KW-1133">Transmembrane helix</keyword>
<evidence type="ECO:0000256" key="11">
    <source>
        <dbReference type="ARBA" id="ARBA00035120"/>
    </source>
</evidence>
<keyword evidence="7 14" id="KW-0915">Sodium</keyword>
<feature type="binding site" evidence="14">
    <location>
        <position position="100"/>
    </location>
    <ligand>
        <name>Na(+)</name>
        <dbReference type="ChEBI" id="CHEBI:29101"/>
        <note>structural</note>
    </ligand>
</feature>
<feature type="transmembrane region" description="Helical" evidence="14">
    <location>
        <begin position="60"/>
        <end position="81"/>
    </location>
</feature>
<comment type="subcellular location">
    <subcellularLocation>
        <location evidence="1 14">Cell membrane</location>
        <topology evidence="1 14">Multi-pass membrane protein</topology>
    </subcellularLocation>
</comment>
<keyword evidence="10 14" id="KW-0407">Ion channel</keyword>
<dbReference type="PANTHER" id="PTHR28259">
    <property type="entry name" value="FLUORIDE EXPORT PROTEIN 1-RELATED"/>
    <property type="match status" value="1"/>
</dbReference>
<dbReference type="InterPro" id="IPR003691">
    <property type="entry name" value="FluC"/>
</dbReference>
<evidence type="ECO:0000256" key="2">
    <source>
        <dbReference type="ARBA" id="ARBA00022448"/>
    </source>
</evidence>
<accession>A0A125YI30</accession>
<evidence type="ECO:0000256" key="8">
    <source>
        <dbReference type="ARBA" id="ARBA00023065"/>
    </source>
</evidence>
<gene>
    <name evidence="15" type="primary">crcB_1</name>
    <name evidence="14" type="synonym">crcB</name>
    <name evidence="14" type="synonym">fluC</name>
    <name evidence="15" type="ORF">ERS140147_01406</name>
</gene>
<comment type="activity regulation">
    <text evidence="14">Na(+) is not transported, but it plays an essential structural role and its presence is essential for fluoride channel function.</text>
</comment>